<keyword evidence="4" id="KW-0479">Metal-binding</keyword>
<organism evidence="12 13">
    <name type="scientific">Streptomyces gobitricini</name>
    <dbReference type="NCBI Taxonomy" id="68211"/>
    <lineage>
        <taxon>Bacteria</taxon>
        <taxon>Bacillati</taxon>
        <taxon>Actinomycetota</taxon>
        <taxon>Actinomycetes</taxon>
        <taxon>Kitasatosporales</taxon>
        <taxon>Streptomycetaceae</taxon>
        <taxon>Streptomyces</taxon>
    </lineage>
</organism>
<dbReference type="EMBL" id="BAAASR010000018">
    <property type="protein sequence ID" value="GAA2499477.1"/>
    <property type="molecule type" value="Genomic_DNA"/>
</dbReference>
<evidence type="ECO:0000256" key="1">
    <source>
        <dbReference type="ARBA" id="ARBA00001974"/>
    </source>
</evidence>
<evidence type="ECO:0000256" key="7">
    <source>
        <dbReference type="ARBA" id="ARBA00023002"/>
    </source>
</evidence>
<accession>A0ABN3MEK8</accession>
<sequence length="551" mass="58264">MTYAITQTCCADATCVAVCPVNCIHPAPDEPEFGTTDMLYIDPRSCIDCGACADACPVDAVFPVDGLPEPQQEFAGINAAYFRDADDQPRTADDGPNFHAWGEPRFERGLPADFAPIRVAVVGTGPAGMYAAEDLLLHTNAEVTLIDRLPVAGGLVRYGVAPDHPGTKRIGDTFARFHSHPRVRMGLGLEVGRDITAEELAAHHHAVVYAVGASADRRLGIPGEDLPGSVPATTFVSWYNAHPDVPADAVEPSGERVVVVGNGNVALDIARILVSDADALAGTDIADHALAALRAAQVREVVLLGRRGPGDAAYTRSELRALRHLDGVELVVDDHDPRVGEAVDAAGPTDKAALLRGLTRTPVDWSCPPAPGRRIVFRFHSAPVEVLGEGAVRAVRVTERSEERSIPAGMVLRAVGHRGVPLAGLPFDEATGTVPHEAGRVADRPGTYVVGWIKRGPSGGIGTNRTCAAETVGTLLADAVAGVLPEPAHPAKAFQRLLRRRGGGAVDARGLAAIDRAELARGRRDGRPRVKLATVEELRATARRARWGLLP</sequence>
<dbReference type="SUPFAM" id="SSF51971">
    <property type="entry name" value="Nucleotide-binding domain"/>
    <property type="match status" value="1"/>
</dbReference>
<dbReference type="PROSITE" id="PS51379">
    <property type="entry name" value="4FE4S_FER_2"/>
    <property type="match status" value="1"/>
</dbReference>
<dbReference type="Pfam" id="PF00037">
    <property type="entry name" value="Fer4"/>
    <property type="match status" value="1"/>
</dbReference>
<keyword evidence="8" id="KW-0408">Iron</keyword>
<dbReference type="EC" id="1.18.1.2" evidence="2"/>
<dbReference type="PRINTS" id="PR00419">
    <property type="entry name" value="ADXRDTASE"/>
</dbReference>
<dbReference type="PANTHER" id="PTHR48467:SF1">
    <property type="entry name" value="GLUTAMATE SYNTHASE 1 [NADH], CHLOROPLASTIC-LIKE"/>
    <property type="match status" value="1"/>
</dbReference>
<dbReference type="InterPro" id="IPR036188">
    <property type="entry name" value="FAD/NAD-bd_sf"/>
</dbReference>
<dbReference type="Gene3D" id="3.30.70.20">
    <property type="match status" value="1"/>
</dbReference>
<evidence type="ECO:0000259" key="11">
    <source>
        <dbReference type="PROSITE" id="PS51379"/>
    </source>
</evidence>
<dbReference type="InterPro" id="IPR023753">
    <property type="entry name" value="FAD/NAD-binding_dom"/>
</dbReference>
<evidence type="ECO:0000256" key="4">
    <source>
        <dbReference type="ARBA" id="ARBA00022723"/>
    </source>
</evidence>
<dbReference type="Gene3D" id="3.50.50.60">
    <property type="entry name" value="FAD/NAD(P)-binding domain"/>
    <property type="match status" value="1"/>
</dbReference>
<name>A0ABN3MEK8_9ACTN</name>
<keyword evidence="6" id="KW-0521">NADP</keyword>
<dbReference type="PROSITE" id="PS00198">
    <property type="entry name" value="4FE4S_FER_1"/>
    <property type="match status" value="1"/>
</dbReference>
<dbReference type="Proteomes" id="UP001499942">
    <property type="component" value="Unassembled WGS sequence"/>
</dbReference>
<dbReference type="SUPFAM" id="SSF54862">
    <property type="entry name" value="4Fe-4S ferredoxins"/>
    <property type="match status" value="1"/>
</dbReference>
<evidence type="ECO:0000256" key="8">
    <source>
        <dbReference type="ARBA" id="ARBA00023004"/>
    </source>
</evidence>
<evidence type="ECO:0000313" key="13">
    <source>
        <dbReference type="Proteomes" id="UP001499942"/>
    </source>
</evidence>
<proteinExistence type="predicted"/>
<dbReference type="Gene3D" id="3.40.50.720">
    <property type="entry name" value="NAD(P)-binding Rossmann-like Domain"/>
    <property type="match status" value="1"/>
</dbReference>
<evidence type="ECO:0000313" key="12">
    <source>
        <dbReference type="EMBL" id="GAA2499477.1"/>
    </source>
</evidence>
<keyword evidence="9" id="KW-0411">Iron-sulfur</keyword>
<protein>
    <recommendedName>
        <fullName evidence="2">ferredoxin--NADP(+) reductase</fullName>
        <ecNumber evidence="2">1.18.1.2</ecNumber>
    </recommendedName>
</protein>
<dbReference type="InterPro" id="IPR055275">
    <property type="entry name" value="Ferredox_Rdtase"/>
</dbReference>
<comment type="catalytic activity">
    <reaction evidence="10">
        <text>2 reduced [2Fe-2S]-[ferredoxin] + NADP(+) + H(+) = 2 oxidized [2Fe-2S]-[ferredoxin] + NADPH</text>
        <dbReference type="Rhea" id="RHEA:20125"/>
        <dbReference type="Rhea" id="RHEA-COMP:10000"/>
        <dbReference type="Rhea" id="RHEA-COMP:10001"/>
        <dbReference type="ChEBI" id="CHEBI:15378"/>
        <dbReference type="ChEBI" id="CHEBI:33737"/>
        <dbReference type="ChEBI" id="CHEBI:33738"/>
        <dbReference type="ChEBI" id="CHEBI:57783"/>
        <dbReference type="ChEBI" id="CHEBI:58349"/>
        <dbReference type="EC" id="1.18.1.2"/>
    </reaction>
</comment>
<dbReference type="InterPro" id="IPR017896">
    <property type="entry name" value="4Fe4S_Fe-S-bd"/>
</dbReference>
<keyword evidence="5" id="KW-0274">FAD</keyword>
<dbReference type="InterPro" id="IPR017900">
    <property type="entry name" value="4Fe4S_Fe_S_CS"/>
</dbReference>
<evidence type="ECO:0000256" key="5">
    <source>
        <dbReference type="ARBA" id="ARBA00022827"/>
    </source>
</evidence>
<comment type="cofactor">
    <cofactor evidence="1">
        <name>FAD</name>
        <dbReference type="ChEBI" id="CHEBI:57692"/>
    </cofactor>
</comment>
<reference evidence="12 13" key="1">
    <citation type="journal article" date="2019" name="Int. J. Syst. Evol. Microbiol.">
        <title>The Global Catalogue of Microorganisms (GCM) 10K type strain sequencing project: providing services to taxonomists for standard genome sequencing and annotation.</title>
        <authorList>
            <consortium name="The Broad Institute Genomics Platform"/>
            <consortium name="The Broad Institute Genome Sequencing Center for Infectious Disease"/>
            <person name="Wu L."/>
            <person name="Ma J."/>
        </authorList>
    </citation>
    <scope>NUCLEOTIDE SEQUENCE [LARGE SCALE GENOMIC DNA]</scope>
    <source>
        <strain evidence="12 13">JCM 5062</strain>
    </source>
</reference>
<keyword evidence="7" id="KW-0560">Oxidoreductase</keyword>
<evidence type="ECO:0000256" key="3">
    <source>
        <dbReference type="ARBA" id="ARBA00022630"/>
    </source>
</evidence>
<evidence type="ECO:0000256" key="2">
    <source>
        <dbReference type="ARBA" id="ARBA00013223"/>
    </source>
</evidence>
<keyword evidence="3" id="KW-0285">Flavoprotein</keyword>
<feature type="domain" description="4Fe-4S ferredoxin-type" evidence="11">
    <location>
        <begin position="37"/>
        <end position="66"/>
    </location>
</feature>
<evidence type="ECO:0000256" key="10">
    <source>
        <dbReference type="ARBA" id="ARBA00047776"/>
    </source>
</evidence>
<gene>
    <name evidence="12" type="ORF">GCM10010393_34720</name>
</gene>
<evidence type="ECO:0000256" key="9">
    <source>
        <dbReference type="ARBA" id="ARBA00023014"/>
    </source>
</evidence>
<dbReference type="Pfam" id="PF07992">
    <property type="entry name" value="Pyr_redox_2"/>
    <property type="match status" value="1"/>
</dbReference>
<keyword evidence="13" id="KW-1185">Reference proteome</keyword>
<dbReference type="PANTHER" id="PTHR48467">
    <property type="entry name" value="GLUTAMATE SYNTHASE 1 [NADH], CHLOROPLASTIC-LIKE"/>
    <property type="match status" value="1"/>
</dbReference>
<dbReference type="RefSeq" id="WP_344361986.1">
    <property type="nucleotide sequence ID" value="NZ_BAAASR010000018.1"/>
</dbReference>
<evidence type="ECO:0000256" key="6">
    <source>
        <dbReference type="ARBA" id="ARBA00022857"/>
    </source>
</evidence>
<comment type="caution">
    <text evidence="12">The sequence shown here is derived from an EMBL/GenBank/DDBJ whole genome shotgun (WGS) entry which is preliminary data.</text>
</comment>